<dbReference type="Proteomes" id="UP001172101">
    <property type="component" value="Unassembled WGS sequence"/>
</dbReference>
<dbReference type="RefSeq" id="XP_060302318.1">
    <property type="nucleotide sequence ID" value="XM_060436192.1"/>
</dbReference>
<organism evidence="1 2">
    <name type="scientific">Lasiosphaeria miniovina</name>
    <dbReference type="NCBI Taxonomy" id="1954250"/>
    <lineage>
        <taxon>Eukaryota</taxon>
        <taxon>Fungi</taxon>
        <taxon>Dikarya</taxon>
        <taxon>Ascomycota</taxon>
        <taxon>Pezizomycotina</taxon>
        <taxon>Sordariomycetes</taxon>
        <taxon>Sordariomycetidae</taxon>
        <taxon>Sordariales</taxon>
        <taxon>Lasiosphaeriaceae</taxon>
        <taxon>Lasiosphaeria</taxon>
    </lineage>
</organism>
<sequence>NLALKQAKQGYLQQAEICYLSAWEASARRLGGDHFITLRILGSLAQARCSLGRVDEGWPILQQVLAMQRNLLGPDHPDTLVTRHNLA</sequence>
<feature type="non-terminal residue" evidence="1">
    <location>
        <position position="1"/>
    </location>
</feature>
<protein>
    <recommendedName>
        <fullName evidence="3">Tetratricopeptide repeat protein</fullName>
    </recommendedName>
</protein>
<gene>
    <name evidence="1" type="ORF">B0T26DRAFT_626865</name>
</gene>
<dbReference type="EMBL" id="JAUIRO010000001">
    <property type="protein sequence ID" value="KAK0733441.1"/>
    <property type="molecule type" value="Genomic_DNA"/>
</dbReference>
<proteinExistence type="predicted"/>
<dbReference type="GeneID" id="85319462"/>
<reference evidence="1" key="1">
    <citation type="submission" date="2023-06" db="EMBL/GenBank/DDBJ databases">
        <title>Genome-scale phylogeny and comparative genomics of the fungal order Sordariales.</title>
        <authorList>
            <consortium name="Lawrence Berkeley National Laboratory"/>
            <person name="Hensen N."/>
            <person name="Bonometti L."/>
            <person name="Westerberg I."/>
            <person name="Brannstrom I.O."/>
            <person name="Guillou S."/>
            <person name="Cros-Aarteil S."/>
            <person name="Calhoun S."/>
            <person name="Haridas S."/>
            <person name="Kuo A."/>
            <person name="Mondo S."/>
            <person name="Pangilinan J."/>
            <person name="Riley R."/>
            <person name="LaButti K."/>
            <person name="Andreopoulos B."/>
            <person name="Lipzen A."/>
            <person name="Chen C."/>
            <person name="Yanf M."/>
            <person name="Daum C."/>
            <person name="Ng V."/>
            <person name="Clum A."/>
            <person name="Steindorff A."/>
            <person name="Ohm R."/>
            <person name="Martin F."/>
            <person name="Silar P."/>
            <person name="Natvig D."/>
            <person name="Lalanne C."/>
            <person name="Gautier V."/>
            <person name="Ament-velasquez S.L."/>
            <person name="Kruys A."/>
            <person name="Hutchinson M.I."/>
            <person name="Powell A.J."/>
            <person name="Barry K."/>
            <person name="Miller A.N."/>
            <person name="Grigoriev I.V."/>
            <person name="Debuchy R."/>
            <person name="Gladieux P."/>
            <person name="Thoren M.H."/>
            <person name="Johannesson H."/>
        </authorList>
    </citation>
    <scope>NUCLEOTIDE SEQUENCE</scope>
    <source>
        <strain evidence="1">SMH2392-1A</strain>
    </source>
</reference>
<dbReference type="InterPro" id="IPR011990">
    <property type="entry name" value="TPR-like_helical_dom_sf"/>
</dbReference>
<evidence type="ECO:0000313" key="1">
    <source>
        <dbReference type="EMBL" id="KAK0733441.1"/>
    </source>
</evidence>
<dbReference type="Gene3D" id="1.25.40.10">
    <property type="entry name" value="Tetratricopeptide repeat domain"/>
    <property type="match status" value="1"/>
</dbReference>
<evidence type="ECO:0008006" key="3">
    <source>
        <dbReference type="Google" id="ProtNLM"/>
    </source>
</evidence>
<dbReference type="Pfam" id="PF13424">
    <property type="entry name" value="TPR_12"/>
    <property type="match status" value="1"/>
</dbReference>
<comment type="caution">
    <text evidence="1">The sequence shown here is derived from an EMBL/GenBank/DDBJ whole genome shotgun (WGS) entry which is preliminary data.</text>
</comment>
<dbReference type="AlphaFoldDB" id="A0AA40BFS3"/>
<name>A0AA40BFS3_9PEZI</name>
<evidence type="ECO:0000313" key="2">
    <source>
        <dbReference type="Proteomes" id="UP001172101"/>
    </source>
</evidence>
<keyword evidence="2" id="KW-1185">Reference proteome</keyword>
<dbReference type="SUPFAM" id="SSF48452">
    <property type="entry name" value="TPR-like"/>
    <property type="match status" value="1"/>
</dbReference>
<accession>A0AA40BFS3</accession>
<feature type="non-terminal residue" evidence="1">
    <location>
        <position position="87"/>
    </location>
</feature>